<dbReference type="InterPro" id="IPR046712">
    <property type="entry name" value="DUF6785"/>
</dbReference>
<evidence type="ECO:0000259" key="2">
    <source>
        <dbReference type="Pfam" id="PF20580"/>
    </source>
</evidence>
<feature type="transmembrane region" description="Helical" evidence="1">
    <location>
        <begin position="397"/>
        <end position="414"/>
    </location>
</feature>
<feature type="transmembrane region" description="Helical" evidence="1">
    <location>
        <begin position="489"/>
        <end position="513"/>
    </location>
</feature>
<feature type="transmembrane region" description="Helical" evidence="1">
    <location>
        <begin position="39"/>
        <end position="56"/>
    </location>
</feature>
<comment type="caution">
    <text evidence="4">The sequence shown here is derived from an EMBL/GenBank/DDBJ whole genome shotgun (WGS) entry which is preliminary data.</text>
</comment>
<evidence type="ECO:0000259" key="3">
    <source>
        <dbReference type="Pfam" id="PF20581"/>
    </source>
</evidence>
<dbReference type="EMBL" id="JAUSVL010000001">
    <property type="protein sequence ID" value="MDQ0290944.1"/>
    <property type="molecule type" value="Genomic_DNA"/>
</dbReference>
<evidence type="ECO:0000313" key="4">
    <source>
        <dbReference type="EMBL" id="MDQ0290944.1"/>
    </source>
</evidence>
<feature type="transmembrane region" description="Helical" evidence="1">
    <location>
        <begin position="332"/>
        <end position="349"/>
    </location>
</feature>
<evidence type="ECO:0000256" key="1">
    <source>
        <dbReference type="SAM" id="Phobius"/>
    </source>
</evidence>
<dbReference type="RefSeq" id="WP_307263035.1">
    <property type="nucleotide sequence ID" value="NZ_JAUSVL010000001.1"/>
</dbReference>
<feature type="transmembrane region" description="Helical" evidence="1">
    <location>
        <begin position="217"/>
        <end position="240"/>
    </location>
</feature>
<evidence type="ECO:0000313" key="5">
    <source>
        <dbReference type="Proteomes" id="UP001238163"/>
    </source>
</evidence>
<feature type="transmembrane region" description="Helical" evidence="1">
    <location>
        <begin position="599"/>
        <end position="622"/>
    </location>
</feature>
<protein>
    <submittedName>
        <fullName evidence="4">Uncharacterized protein</fullName>
    </submittedName>
</protein>
<feature type="transmembrane region" description="Helical" evidence="1">
    <location>
        <begin position="291"/>
        <end position="312"/>
    </location>
</feature>
<sequence>MSLRAILLGFLGVLGVCGFSFFNDRILMQTYLVGNNMPVSVYGTLIIFVVLINPLLRRYKFRAGELALALSITLASCCLPGSGLLRTFTSSLLLPTHYQKLDASWREQQILDYVPQKMLPVVTPENEDYVLGGFVQGLGIGSDHVAISEVPWGAWVQPFVFWLPMLFCLWFALIALALVLHKQWATHEHIPYPIASFVDSFLPGPNGQAGSVLMTRLFWIGTVFVLAIHLNNYLCIWFPDELIPVKLRLDLWPFQRKFPMIARGGGGGLFGPTLYFTVIGLCFLIPSDISLTFAMAPWLWALVTGFLVGYGIDINQVVEGSYWYTGLKPRMFMLFGSNLGLFLAMAYTGRHYYWNVIRAAFGRKNKEADYLSIWGCRFFIFFTLIFVGQLVYAGLDWQLAVMYTAVLVIFYVVMSRIICESGLFHLQSNIFPCCIIWGFLGIANLGPRTLLIMQIISVVLVCDPRESLMPFMMNSLKLLDKHRQPMGKASICAALALIVGLAVAVPLTLYMQYDRGSAIWETWAEQAVPKMQFDNAIAVKRKLIAQGMLESSEAVAGWGRFADISPHPLSMWCFFVGFVLVLLVSAARLRFTWWPLHPLLFVTWNTTHLTPFAGSFFIGWLAKTLVIKYGGNGVYGKVRPLMLGLIAGEILGAIVPSITAAIYYLITSEVPKAFRVLLG</sequence>
<reference evidence="4" key="1">
    <citation type="submission" date="2023-07" db="EMBL/GenBank/DDBJ databases">
        <title>Genomic Encyclopedia of Type Strains, Phase IV (KMG-IV): sequencing the most valuable type-strain genomes for metagenomic binning, comparative biology and taxonomic classification.</title>
        <authorList>
            <person name="Goeker M."/>
        </authorList>
    </citation>
    <scope>NUCLEOTIDE SEQUENCE</scope>
    <source>
        <strain evidence="4">DSM 24202</strain>
    </source>
</reference>
<feature type="transmembrane region" description="Helical" evidence="1">
    <location>
        <begin position="68"/>
        <end position="88"/>
    </location>
</feature>
<feature type="transmembrane region" description="Helical" evidence="1">
    <location>
        <begin position="569"/>
        <end position="587"/>
    </location>
</feature>
<feature type="domain" description="DUF6785" evidence="3">
    <location>
        <begin position="3"/>
        <end position="516"/>
    </location>
</feature>
<feature type="domain" description="DUF6784" evidence="2">
    <location>
        <begin position="572"/>
        <end position="659"/>
    </location>
</feature>
<name>A0AAE3VIX3_9BACT</name>
<dbReference type="Pfam" id="PF20580">
    <property type="entry name" value="DUF6784"/>
    <property type="match status" value="1"/>
</dbReference>
<dbReference type="Proteomes" id="UP001238163">
    <property type="component" value="Unassembled WGS sequence"/>
</dbReference>
<dbReference type="AlphaFoldDB" id="A0AAE3VIX3"/>
<keyword evidence="5" id="KW-1185">Reference proteome</keyword>
<dbReference type="InterPro" id="IPR046711">
    <property type="entry name" value="DUF6784"/>
</dbReference>
<feature type="transmembrane region" description="Helical" evidence="1">
    <location>
        <begin position="642"/>
        <end position="666"/>
    </location>
</feature>
<dbReference type="Pfam" id="PF20581">
    <property type="entry name" value="DUF6785"/>
    <property type="match status" value="1"/>
</dbReference>
<keyword evidence="1" id="KW-0812">Transmembrane</keyword>
<proteinExistence type="predicted"/>
<organism evidence="4 5">
    <name type="scientific">Oligosphaera ethanolica</name>
    <dbReference type="NCBI Taxonomy" id="760260"/>
    <lineage>
        <taxon>Bacteria</taxon>
        <taxon>Pseudomonadati</taxon>
        <taxon>Lentisphaerota</taxon>
        <taxon>Oligosphaeria</taxon>
        <taxon>Oligosphaerales</taxon>
        <taxon>Oligosphaeraceae</taxon>
        <taxon>Oligosphaera</taxon>
    </lineage>
</organism>
<keyword evidence="1" id="KW-1133">Transmembrane helix</keyword>
<gene>
    <name evidence="4" type="ORF">J3R75_003051</name>
</gene>
<feature type="transmembrane region" description="Helical" evidence="1">
    <location>
        <begin position="159"/>
        <end position="180"/>
    </location>
</feature>
<feature type="transmembrane region" description="Helical" evidence="1">
    <location>
        <begin position="370"/>
        <end position="391"/>
    </location>
</feature>
<feature type="transmembrane region" description="Helical" evidence="1">
    <location>
        <begin position="260"/>
        <end position="284"/>
    </location>
</feature>
<keyword evidence="1" id="KW-0472">Membrane</keyword>
<accession>A0AAE3VIX3</accession>